<keyword evidence="1" id="KW-0472">Membrane</keyword>
<gene>
    <name evidence="2" type="ORF">CEW88_04390</name>
</gene>
<proteinExistence type="predicted"/>
<evidence type="ECO:0000313" key="3">
    <source>
        <dbReference type="Proteomes" id="UP000244915"/>
    </source>
</evidence>
<accession>A0A2U8HB59</accession>
<name>A0A2U8HB59_9RHOB</name>
<dbReference type="RefSeq" id="WP_108964857.1">
    <property type="nucleotide sequence ID" value="NZ_CP022189.1"/>
</dbReference>
<feature type="transmembrane region" description="Helical" evidence="1">
    <location>
        <begin position="94"/>
        <end position="118"/>
    </location>
</feature>
<dbReference type="AlphaFoldDB" id="A0A2U8HB59"/>
<evidence type="ECO:0000313" key="2">
    <source>
        <dbReference type="EMBL" id="AWI82968.1"/>
    </source>
</evidence>
<dbReference type="Proteomes" id="UP000244915">
    <property type="component" value="Chromosome 1"/>
</dbReference>
<sequence>MDQTPKFGARLMPLFESRLGLGKGSFDKRARRAAHRLPRWARRDLAALRAAQGMTEHPKLAMRLDTPALDRAEARIARHLETIDVQAERSHWRLGVLAGLMFNLALFAALLAAVYYLLIRN</sequence>
<protein>
    <submittedName>
        <fullName evidence="2">Uncharacterized protein</fullName>
    </submittedName>
</protein>
<dbReference type="EMBL" id="CP022189">
    <property type="protein sequence ID" value="AWI82968.1"/>
    <property type="molecule type" value="Genomic_DNA"/>
</dbReference>
<dbReference type="KEGG" id="ypac:CEW88_04390"/>
<evidence type="ECO:0000256" key="1">
    <source>
        <dbReference type="SAM" id="Phobius"/>
    </source>
</evidence>
<keyword evidence="1" id="KW-0812">Transmembrane</keyword>
<dbReference type="OrthoDB" id="7872395at2"/>
<organism evidence="2 3">
    <name type="scientific">Alloyangia pacifica</name>
    <dbReference type="NCBI Taxonomy" id="311180"/>
    <lineage>
        <taxon>Bacteria</taxon>
        <taxon>Pseudomonadati</taxon>
        <taxon>Pseudomonadota</taxon>
        <taxon>Alphaproteobacteria</taxon>
        <taxon>Rhodobacterales</taxon>
        <taxon>Roseobacteraceae</taxon>
        <taxon>Alloyangia</taxon>
    </lineage>
</organism>
<reference evidence="2 3" key="1">
    <citation type="submission" date="2017-06" db="EMBL/GenBank/DDBJ databases">
        <title>Yangia sp. YSBP01 complete genome sequence.</title>
        <authorList>
            <person name="Woo J.-H."/>
            <person name="Kim H.-S."/>
        </authorList>
    </citation>
    <scope>NUCLEOTIDE SEQUENCE [LARGE SCALE GENOMIC DNA]</scope>
    <source>
        <strain evidence="2 3">YSBP01</strain>
    </source>
</reference>
<keyword evidence="1" id="KW-1133">Transmembrane helix</keyword>